<feature type="compositionally biased region" description="Basic and acidic residues" evidence="1">
    <location>
        <begin position="143"/>
        <end position="154"/>
    </location>
</feature>
<dbReference type="EMBL" id="BQNB010020651">
    <property type="protein sequence ID" value="GJT98196.1"/>
    <property type="molecule type" value="Genomic_DNA"/>
</dbReference>
<evidence type="ECO:0000313" key="4">
    <source>
        <dbReference type="Proteomes" id="UP001151760"/>
    </source>
</evidence>
<evidence type="ECO:0000259" key="2">
    <source>
        <dbReference type="Pfam" id="PF03732"/>
    </source>
</evidence>
<dbReference type="InterPro" id="IPR005162">
    <property type="entry name" value="Retrotrans_gag_dom"/>
</dbReference>
<organism evidence="3 4">
    <name type="scientific">Tanacetum coccineum</name>
    <dbReference type="NCBI Taxonomy" id="301880"/>
    <lineage>
        <taxon>Eukaryota</taxon>
        <taxon>Viridiplantae</taxon>
        <taxon>Streptophyta</taxon>
        <taxon>Embryophyta</taxon>
        <taxon>Tracheophyta</taxon>
        <taxon>Spermatophyta</taxon>
        <taxon>Magnoliopsida</taxon>
        <taxon>eudicotyledons</taxon>
        <taxon>Gunneridae</taxon>
        <taxon>Pentapetalae</taxon>
        <taxon>asterids</taxon>
        <taxon>campanulids</taxon>
        <taxon>Asterales</taxon>
        <taxon>Asteraceae</taxon>
        <taxon>Asteroideae</taxon>
        <taxon>Anthemideae</taxon>
        <taxon>Anthemidinae</taxon>
        <taxon>Tanacetum</taxon>
    </lineage>
</organism>
<keyword evidence="3" id="KW-0808">Transferase</keyword>
<reference evidence="3" key="2">
    <citation type="submission" date="2022-01" db="EMBL/GenBank/DDBJ databases">
        <authorList>
            <person name="Yamashiro T."/>
            <person name="Shiraishi A."/>
            <person name="Satake H."/>
            <person name="Nakayama K."/>
        </authorList>
    </citation>
    <scope>NUCLEOTIDE SEQUENCE</scope>
</reference>
<dbReference type="PANTHER" id="PTHR33223:SF11">
    <property type="entry name" value="ELEMENT PROTEIN, PUTATIVE-RELATED"/>
    <property type="match status" value="1"/>
</dbReference>
<comment type="caution">
    <text evidence="3">The sequence shown here is derived from an EMBL/GenBank/DDBJ whole genome shotgun (WGS) entry which is preliminary data.</text>
</comment>
<proteinExistence type="predicted"/>
<dbReference type="PANTHER" id="PTHR33223">
    <property type="entry name" value="CCHC-TYPE DOMAIN-CONTAINING PROTEIN"/>
    <property type="match status" value="1"/>
</dbReference>
<keyword evidence="3" id="KW-0695">RNA-directed DNA polymerase</keyword>
<evidence type="ECO:0000256" key="1">
    <source>
        <dbReference type="SAM" id="MobiDB-lite"/>
    </source>
</evidence>
<gene>
    <name evidence="3" type="ORF">Tco_1093714</name>
</gene>
<reference evidence="3" key="1">
    <citation type="journal article" date="2022" name="Int. J. Mol. Sci.">
        <title>Draft Genome of Tanacetum Coccineum: Genomic Comparison of Closely Related Tanacetum-Family Plants.</title>
        <authorList>
            <person name="Yamashiro T."/>
            <person name="Shiraishi A."/>
            <person name="Nakayama K."/>
            <person name="Satake H."/>
        </authorList>
    </citation>
    <scope>NUCLEOTIDE SEQUENCE</scope>
</reference>
<dbReference type="GO" id="GO:0003964">
    <property type="term" value="F:RNA-directed DNA polymerase activity"/>
    <property type="evidence" value="ECO:0007669"/>
    <property type="project" value="UniProtKB-KW"/>
</dbReference>
<evidence type="ECO:0000313" key="3">
    <source>
        <dbReference type="EMBL" id="GJT98196.1"/>
    </source>
</evidence>
<feature type="region of interest" description="Disordered" evidence="1">
    <location>
        <begin position="134"/>
        <end position="154"/>
    </location>
</feature>
<sequence length="390" mass="44239">MSVNVKTYDGTEDPDDRLKIFQATAKIERWAMPTWCHMFNFTLIGSARVWFHKLPPESIDNYEMLRKTFLGNYSQQNKYIKGPVEIHHIEQREGESTEAFMERFKAESMHVNGAPECMRISGFMHEEVAAANQSKKKAPPAWKHHETGHEPNFDKRLDYKRQHKSSKWQDRFTPLTKTPKEILAMDTVKFKAPPPMTGPAKNRNKNKFCEFHGDKGHSTDECIHLRRQIKEVVKSGQLPRISFSTLGDNNGQETPIVIEAEVEGHLIHRMYVDGGLASEVLSSSPYNGIIGRPGLRKIQAVPSTAHGMLKFSVERGITTIRSSTIIPAECRMVTEAQGASQPREPTAAEGIKVAIHPEYPEQSVTIGESLSEKGRMERYNLLKENLDIFA</sequence>
<accession>A0ABQ5IDI8</accession>
<dbReference type="Pfam" id="PF03732">
    <property type="entry name" value="Retrotrans_gag"/>
    <property type="match status" value="1"/>
</dbReference>
<dbReference type="Proteomes" id="UP001151760">
    <property type="component" value="Unassembled WGS sequence"/>
</dbReference>
<protein>
    <submittedName>
        <fullName evidence="3">Reverse transcriptase domain-containing protein</fullName>
    </submittedName>
</protein>
<name>A0ABQ5IDI8_9ASTR</name>
<feature type="domain" description="Retrotransposon gag" evidence="2">
    <location>
        <begin position="38"/>
        <end position="112"/>
    </location>
</feature>
<keyword evidence="4" id="KW-1185">Reference proteome</keyword>
<keyword evidence="3" id="KW-0548">Nucleotidyltransferase</keyword>